<keyword evidence="2" id="KW-0472">Membrane</keyword>
<reference evidence="4 5" key="1">
    <citation type="submission" date="2022-12" db="EMBL/GenBank/DDBJ databases">
        <title>Chromosome-level genome assembly of true bugs.</title>
        <authorList>
            <person name="Ma L."/>
            <person name="Li H."/>
        </authorList>
    </citation>
    <scope>NUCLEOTIDE SEQUENCE [LARGE SCALE GENOMIC DNA]</scope>
    <source>
        <strain evidence="4">Lab_2022b</strain>
    </source>
</reference>
<comment type="caution">
    <text evidence="4">The sequence shown here is derived from an EMBL/GenBank/DDBJ whole genome shotgun (WGS) entry which is preliminary data.</text>
</comment>
<dbReference type="PANTHER" id="PTHR21261:SF17">
    <property type="entry name" value="BEAT VI"/>
    <property type="match status" value="1"/>
</dbReference>
<evidence type="ECO:0000313" key="4">
    <source>
        <dbReference type="EMBL" id="KAK9503577.1"/>
    </source>
</evidence>
<evidence type="ECO:0000259" key="3">
    <source>
        <dbReference type="Pfam" id="PF08205"/>
    </source>
</evidence>
<gene>
    <name evidence="4" type="ORF">O3M35_010106</name>
</gene>
<keyword evidence="5" id="KW-1185">Reference proteome</keyword>
<dbReference type="EMBL" id="JAPXFL010000007">
    <property type="protein sequence ID" value="KAK9503577.1"/>
    <property type="molecule type" value="Genomic_DNA"/>
</dbReference>
<dbReference type="AlphaFoldDB" id="A0AAW1D3W7"/>
<evidence type="ECO:0000256" key="1">
    <source>
        <dbReference type="ARBA" id="ARBA00023157"/>
    </source>
</evidence>
<name>A0AAW1D3W7_9HEMI</name>
<feature type="transmembrane region" description="Helical" evidence="2">
    <location>
        <begin position="67"/>
        <end position="88"/>
    </location>
</feature>
<proteinExistence type="predicted"/>
<evidence type="ECO:0000256" key="2">
    <source>
        <dbReference type="SAM" id="Phobius"/>
    </source>
</evidence>
<accession>A0AAW1D3W7</accession>
<evidence type="ECO:0000313" key="5">
    <source>
        <dbReference type="Proteomes" id="UP001461498"/>
    </source>
</evidence>
<dbReference type="PANTHER" id="PTHR21261">
    <property type="entry name" value="BEAT PROTEIN"/>
    <property type="match status" value="1"/>
</dbReference>
<keyword evidence="1" id="KW-1015">Disulfide bond</keyword>
<keyword evidence="2" id="KW-1133">Transmembrane helix</keyword>
<feature type="domain" description="CD80-like immunoglobulin C2-set" evidence="3">
    <location>
        <begin position="36"/>
        <end position="74"/>
    </location>
</feature>
<protein>
    <recommendedName>
        <fullName evidence="3">CD80-like immunoglobulin C2-set domain-containing protein</fullName>
    </recommendedName>
</protein>
<sequence length="91" mass="10448">MSGQYKCEVSADAPLFHTIIKSARLQVIEKPRTLPEIHVEKTKYSVGEKIRANCTSRSSFPAANLTFYANGVPVSYLLFIYIYMYIYYVNQ</sequence>
<dbReference type="InterPro" id="IPR013162">
    <property type="entry name" value="CD80_C2-set"/>
</dbReference>
<dbReference type="Pfam" id="PF08205">
    <property type="entry name" value="C2-set_2"/>
    <property type="match status" value="1"/>
</dbReference>
<organism evidence="4 5">
    <name type="scientific">Rhynocoris fuscipes</name>
    <dbReference type="NCBI Taxonomy" id="488301"/>
    <lineage>
        <taxon>Eukaryota</taxon>
        <taxon>Metazoa</taxon>
        <taxon>Ecdysozoa</taxon>
        <taxon>Arthropoda</taxon>
        <taxon>Hexapoda</taxon>
        <taxon>Insecta</taxon>
        <taxon>Pterygota</taxon>
        <taxon>Neoptera</taxon>
        <taxon>Paraneoptera</taxon>
        <taxon>Hemiptera</taxon>
        <taxon>Heteroptera</taxon>
        <taxon>Panheteroptera</taxon>
        <taxon>Cimicomorpha</taxon>
        <taxon>Reduviidae</taxon>
        <taxon>Harpactorinae</taxon>
        <taxon>Harpactorini</taxon>
        <taxon>Rhynocoris</taxon>
    </lineage>
</organism>
<dbReference type="Proteomes" id="UP001461498">
    <property type="component" value="Unassembled WGS sequence"/>
</dbReference>
<keyword evidence="2" id="KW-0812">Transmembrane</keyword>